<dbReference type="EMBL" id="JANIIK010000040">
    <property type="protein sequence ID" value="KAJ3607741.1"/>
    <property type="molecule type" value="Genomic_DNA"/>
</dbReference>
<feature type="compositionally biased region" description="Basic residues" evidence="1">
    <location>
        <begin position="16"/>
        <end position="31"/>
    </location>
</feature>
<organism evidence="2 3">
    <name type="scientific">Muraenolepis orangiensis</name>
    <name type="common">Patagonian moray cod</name>
    <dbReference type="NCBI Taxonomy" id="630683"/>
    <lineage>
        <taxon>Eukaryota</taxon>
        <taxon>Metazoa</taxon>
        <taxon>Chordata</taxon>
        <taxon>Craniata</taxon>
        <taxon>Vertebrata</taxon>
        <taxon>Euteleostomi</taxon>
        <taxon>Actinopterygii</taxon>
        <taxon>Neopterygii</taxon>
        <taxon>Teleostei</taxon>
        <taxon>Neoteleostei</taxon>
        <taxon>Acanthomorphata</taxon>
        <taxon>Zeiogadaria</taxon>
        <taxon>Gadariae</taxon>
        <taxon>Gadiformes</taxon>
        <taxon>Muraenolepidoidei</taxon>
        <taxon>Muraenolepididae</taxon>
        <taxon>Muraenolepis</taxon>
    </lineage>
</organism>
<sequence length="254" mass="28040">MPYLDREEVGEAVSQGHRKGGHTSAKHRGGSRRGLGDVPWFRGFGGMVSADSLACSASAVSAPRQRGDKSPRRRHHAVVTTPSSPRRRHHTVVTTPSSPRRRHHAVVTTPSSPRRRHHAVVTTPSSPRRRHHAVVTATPPYSTRPPHGCQRGERDPTGKDRKTLGRKDIYRVGGGDPYGGRRDPTLVYRLRGTSLLVSERDVPLGIREGRPSWYQRGTSLLVSERDVPLGIREGRRDEGLHLNTAVSRSPGHLS</sequence>
<dbReference type="AlphaFoldDB" id="A0A9Q0EKY5"/>
<name>A0A9Q0EKY5_9TELE</name>
<reference evidence="2" key="1">
    <citation type="submission" date="2022-07" db="EMBL/GenBank/DDBJ databases">
        <title>Chromosome-level genome of Muraenolepis orangiensis.</title>
        <authorList>
            <person name="Kim J."/>
        </authorList>
    </citation>
    <scope>NUCLEOTIDE SEQUENCE</scope>
    <source>
        <strain evidence="2">KU_S4_2022</strain>
        <tissue evidence="2">Muscle</tissue>
    </source>
</reference>
<evidence type="ECO:0000313" key="3">
    <source>
        <dbReference type="Proteomes" id="UP001148018"/>
    </source>
</evidence>
<keyword evidence="3" id="KW-1185">Reference proteome</keyword>
<feature type="compositionally biased region" description="Basic and acidic residues" evidence="1">
    <location>
        <begin position="150"/>
        <end position="170"/>
    </location>
</feature>
<feature type="region of interest" description="Disordered" evidence="1">
    <location>
        <begin position="59"/>
        <end position="177"/>
    </location>
</feature>
<dbReference type="Proteomes" id="UP001148018">
    <property type="component" value="Unassembled WGS sequence"/>
</dbReference>
<evidence type="ECO:0000313" key="2">
    <source>
        <dbReference type="EMBL" id="KAJ3607741.1"/>
    </source>
</evidence>
<feature type="region of interest" description="Disordered" evidence="1">
    <location>
        <begin position="1"/>
        <end position="35"/>
    </location>
</feature>
<evidence type="ECO:0000256" key="1">
    <source>
        <dbReference type="SAM" id="MobiDB-lite"/>
    </source>
</evidence>
<dbReference type="OrthoDB" id="8943665at2759"/>
<proteinExistence type="predicted"/>
<feature type="non-terminal residue" evidence="2">
    <location>
        <position position="254"/>
    </location>
</feature>
<protein>
    <submittedName>
        <fullName evidence="2">Uncharacterized protein</fullName>
    </submittedName>
</protein>
<accession>A0A9Q0EKY5</accession>
<gene>
    <name evidence="2" type="ORF">NHX12_024792</name>
</gene>
<comment type="caution">
    <text evidence="2">The sequence shown here is derived from an EMBL/GenBank/DDBJ whole genome shotgun (WGS) entry which is preliminary data.</text>
</comment>